<dbReference type="Proteomes" id="UP000504882">
    <property type="component" value="Unassembled WGS sequence"/>
</dbReference>
<keyword evidence="7" id="KW-0067">ATP-binding</keyword>
<evidence type="ECO:0000313" key="13">
    <source>
        <dbReference type="Proteomes" id="UP000504882"/>
    </source>
</evidence>
<evidence type="ECO:0000256" key="6">
    <source>
        <dbReference type="ARBA" id="ARBA00022777"/>
    </source>
</evidence>
<evidence type="ECO:0000256" key="7">
    <source>
        <dbReference type="ARBA" id="ARBA00022840"/>
    </source>
</evidence>
<feature type="transmembrane region" description="Helical" evidence="10">
    <location>
        <begin position="25"/>
        <end position="43"/>
    </location>
</feature>
<name>A0ABY2DXI8_9MICO</name>
<feature type="region of interest" description="Disordered" evidence="9">
    <location>
        <begin position="1"/>
        <end position="20"/>
    </location>
</feature>
<evidence type="ECO:0000256" key="2">
    <source>
        <dbReference type="ARBA" id="ARBA00012438"/>
    </source>
</evidence>
<gene>
    <name evidence="12" type="ORF">EXU48_22890</name>
</gene>
<evidence type="ECO:0000256" key="3">
    <source>
        <dbReference type="ARBA" id="ARBA00022553"/>
    </source>
</evidence>
<dbReference type="InterPro" id="IPR050482">
    <property type="entry name" value="Sensor_HK_TwoCompSys"/>
</dbReference>
<feature type="domain" description="Signal transduction histidine kinase subgroup 3 dimerisation and phosphoacceptor" evidence="11">
    <location>
        <begin position="179"/>
        <end position="244"/>
    </location>
</feature>
<dbReference type="RefSeq" id="WP_133110012.1">
    <property type="nucleotide sequence ID" value="NZ_SMNA01000016.1"/>
</dbReference>
<dbReference type="EMBL" id="SMNA01000016">
    <property type="protein sequence ID" value="TDE88572.1"/>
    <property type="molecule type" value="Genomic_DNA"/>
</dbReference>
<dbReference type="InterPro" id="IPR036890">
    <property type="entry name" value="HATPase_C_sf"/>
</dbReference>
<dbReference type="Gene3D" id="3.30.565.10">
    <property type="entry name" value="Histidine kinase-like ATPase, C-terminal domain"/>
    <property type="match status" value="1"/>
</dbReference>
<keyword evidence="3" id="KW-0597">Phosphoprotein</keyword>
<sequence length="403" mass="42039">MTPRERAVPDAPPPPAHEAGPARRLVPVLAVAFALLAVIADAGDWRNGLLLLIPVAAFGAWYRWALPIPLIAVPVVAGVAGATWNGDFEPAFFLLSLLALVSVAWCEHRPTAWALVVVSVAAVVGVTVARPDVHIAWAPWVVGISFPAVLGWVIRRQEQTTAQLTRARRELAERAVQDERRRIARDLHDLVGHGLAAVLLQVTSARHVLRRDVDSADEALAAAEQVGRASMADLRATMDLLRADGEPTGNAPLPGLAQLPELVAAYAERGLDVDLTAGSDGTGEPAGAGDAPEGTDPPTATRAPEPGTAVALTLYRIAQEALANAATHAPDARTRVRTAVGPASISLEVLTDGPLRPGPAGAGGHYGLLGMRERAEVIGADFDAGPTETGWAVRCTVPVGAAP</sequence>
<feature type="compositionally biased region" description="Low complexity" evidence="9">
    <location>
        <begin position="287"/>
        <end position="298"/>
    </location>
</feature>
<keyword evidence="4" id="KW-0808">Transferase</keyword>
<comment type="caution">
    <text evidence="12">The sequence shown here is derived from an EMBL/GenBank/DDBJ whole genome shotgun (WGS) entry which is preliminary data.</text>
</comment>
<evidence type="ECO:0000256" key="8">
    <source>
        <dbReference type="ARBA" id="ARBA00023012"/>
    </source>
</evidence>
<dbReference type="SUPFAM" id="SSF55874">
    <property type="entry name" value="ATPase domain of HSP90 chaperone/DNA topoisomerase II/histidine kinase"/>
    <property type="match status" value="1"/>
</dbReference>
<feature type="region of interest" description="Disordered" evidence="9">
    <location>
        <begin position="274"/>
        <end position="305"/>
    </location>
</feature>
<protein>
    <recommendedName>
        <fullName evidence="2">histidine kinase</fullName>
        <ecNumber evidence="2">2.7.13.3</ecNumber>
    </recommendedName>
</protein>
<evidence type="ECO:0000259" key="11">
    <source>
        <dbReference type="Pfam" id="PF07730"/>
    </source>
</evidence>
<dbReference type="PANTHER" id="PTHR24421">
    <property type="entry name" value="NITRATE/NITRITE SENSOR PROTEIN NARX-RELATED"/>
    <property type="match status" value="1"/>
</dbReference>
<keyword evidence="13" id="KW-1185">Reference proteome</keyword>
<evidence type="ECO:0000256" key="5">
    <source>
        <dbReference type="ARBA" id="ARBA00022741"/>
    </source>
</evidence>
<evidence type="ECO:0000256" key="1">
    <source>
        <dbReference type="ARBA" id="ARBA00000085"/>
    </source>
</evidence>
<keyword evidence="10" id="KW-0812">Transmembrane</keyword>
<evidence type="ECO:0000313" key="12">
    <source>
        <dbReference type="EMBL" id="TDE88572.1"/>
    </source>
</evidence>
<feature type="transmembrane region" description="Helical" evidence="10">
    <location>
        <begin position="90"/>
        <end position="106"/>
    </location>
</feature>
<keyword evidence="6 12" id="KW-0418">Kinase</keyword>
<keyword evidence="8" id="KW-0902">Two-component regulatory system</keyword>
<proteinExistence type="predicted"/>
<dbReference type="Gene3D" id="1.20.5.1930">
    <property type="match status" value="1"/>
</dbReference>
<dbReference type="GO" id="GO:0016301">
    <property type="term" value="F:kinase activity"/>
    <property type="evidence" value="ECO:0007669"/>
    <property type="project" value="UniProtKB-KW"/>
</dbReference>
<dbReference type="PANTHER" id="PTHR24421:SF10">
    <property type="entry name" value="NITRATE_NITRITE SENSOR PROTEIN NARQ"/>
    <property type="match status" value="1"/>
</dbReference>
<accession>A0ABY2DXI8</accession>
<feature type="transmembrane region" description="Helical" evidence="10">
    <location>
        <begin position="135"/>
        <end position="154"/>
    </location>
</feature>
<keyword evidence="10" id="KW-1133">Transmembrane helix</keyword>
<comment type="catalytic activity">
    <reaction evidence="1">
        <text>ATP + protein L-histidine = ADP + protein N-phospho-L-histidine.</text>
        <dbReference type="EC" id="2.7.13.3"/>
    </reaction>
</comment>
<dbReference type="Pfam" id="PF07730">
    <property type="entry name" value="HisKA_3"/>
    <property type="match status" value="1"/>
</dbReference>
<evidence type="ECO:0000256" key="4">
    <source>
        <dbReference type="ARBA" id="ARBA00022679"/>
    </source>
</evidence>
<organism evidence="12 13">
    <name type="scientific">Occultella glacieicola</name>
    <dbReference type="NCBI Taxonomy" id="2518684"/>
    <lineage>
        <taxon>Bacteria</taxon>
        <taxon>Bacillati</taxon>
        <taxon>Actinomycetota</taxon>
        <taxon>Actinomycetes</taxon>
        <taxon>Micrococcales</taxon>
        <taxon>Ruaniaceae</taxon>
        <taxon>Occultella</taxon>
    </lineage>
</organism>
<dbReference type="EC" id="2.7.13.3" evidence="2"/>
<evidence type="ECO:0000256" key="9">
    <source>
        <dbReference type="SAM" id="MobiDB-lite"/>
    </source>
</evidence>
<evidence type="ECO:0000256" key="10">
    <source>
        <dbReference type="SAM" id="Phobius"/>
    </source>
</evidence>
<dbReference type="InterPro" id="IPR011712">
    <property type="entry name" value="Sig_transdc_His_kin_sub3_dim/P"/>
</dbReference>
<keyword evidence="5" id="KW-0547">Nucleotide-binding</keyword>
<keyword evidence="10" id="KW-0472">Membrane</keyword>
<reference evidence="12 13" key="1">
    <citation type="submission" date="2019-03" db="EMBL/GenBank/DDBJ databases">
        <title>Genomic features of bacteria from cold environments.</title>
        <authorList>
            <person name="Shen L."/>
        </authorList>
    </citation>
    <scope>NUCLEOTIDE SEQUENCE [LARGE SCALE GENOMIC DNA]</scope>
    <source>
        <strain evidence="13">T3246-1</strain>
    </source>
</reference>
<feature type="transmembrane region" description="Helical" evidence="10">
    <location>
        <begin position="113"/>
        <end position="129"/>
    </location>
</feature>
<dbReference type="CDD" id="cd16917">
    <property type="entry name" value="HATPase_UhpB-NarQ-NarX-like"/>
    <property type="match status" value="1"/>
</dbReference>